<organism evidence="3 4">
    <name type="scientific">Brassica oleracea var. oleracea</name>
    <dbReference type="NCBI Taxonomy" id="109376"/>
    <lineage>
        <taxon>Eukaryota</taxon>
        <taxon>Viridiplantae</taxon>
        <taxon>Streptophyta</taxon>
        <taxon>Embryophyta</taxon>
        <taxon>Tracheophyta</taxon>
        <taxon>Spermatophyta</taxon>
        <taxon>Magnoliopsida</taxon>
        <taxon>eudicotyledons</taxon>
        <taxon>Gunneridae</taxon>
        <taxon>Pentapetalae</taxon>
        <taxon>rosids</taxon>
        <taxon>malvids</taxon>
        <taxon>Brassicales</taxon>
        <taxon>Brassicaceae</taxon>
        <taxon>Brassiceae</taxon>
        <taxon>Brassica</taxon>
    </lineage>
</organism>
<feature type="region of interest" description="Disordered" evidence="1">
    <location>
        <begin position="101"/>
        <end position="132"/>
    </location>
</feature>
<evidence type="ECO:0000313" key="3">
    <source>
        <dbReference type="EnsemblPlants" id="Bo5g093150.1"/>
    </source>
</evidence>
<dbReference type="Proteomes" id="UP000032141">
    <property type="component" value="Chromosome C5"/>
</dbReference>
<dbReference type="InterPro" id="IPR006527">
    <property type="entry name" value="F-box-assoc_dom_typ1"/>
</dbReference>
<accession>A0A0D3CH00</accession>
<proteinExistence type="predicted"/>
<dbReference type="Gramene" id="Bo5g093150.1">
    <property type="protein sequence ID" value="Bo5g093150.1"/>
    <property type="gene ID" value="Bo5g093150"/>
</dbReference>
<evidence type="ECO:0000259" key="2">
    <source>
        <dbReference type="Pfam" id="PF07734"/>
    </source>
</evidence>
<name>A0A0D3CH00_BRAOL</name>
<dbReference type="Pfam" id="PF07734">
    <property type="entry name" value="FBA_1"/>
    <property type="match status" value="1"/>
</dbReference>
<sequence>MEDVKINLLLAVHDELQKLKHVMMNEFKRLRQVMSPPVEITKAVKINGDEGLVVLGCSSFASSSRNNELFKETIDVSNDEALIAQFWISNVAHKTHWHAISAPSRPNQSHEPFTPTPKKLSQEEPVSGKPPPLHDKEVVLVQSYVAMEKKHNMIIKASHVVSNLEDKSIRLPNAYALSFFIDEAKRVAVVFGQREGDSTNTYKTAYIIGEECFKSVRLGESRKDKRRKLVCGFGVGMFYPPHVFSSYLPSLVQVN</sequence>
<dbReference type="EnsemblPlants" id="Bo5g093150.1">
    <property type="protein sequence ID" value="Bo5g093150.1"/>
    <property type="gene ID" value="Bo5g093150"/>
</dbReference>
<feature type="domain" description="F-box associated beta-propeller type 1" evidence="2">
    <location>
        <begin position="169"/>
        <end position="254"/>
    </location>
</feature>
<reference evidence="3 4" key="1">
    <citation type="journal article" date="2014" name="Genome Biol.">
        <title>Transcriptome and methylome profiling reveals relics of genome dominance in the mesopolyploid Brassica oleracea.</title>
        <authorList>
            <person name="Parkin I.A."/>
            <person name="Koh C."/>
            <person name="Tang H."/>
            <person name="Robinson S.J."/>
            <person name="Kagale S."/>
            <person name="Clarke W.E."/>
            <person name="Town C.D."/>
            <person name="Nixon J."/>
            <person name="Krishnakumar V."/>
            <person name="Bidwell S.L."/>
            <person name="Denoeud F."/>
            <person name="Belcram H."/>
            <person name="Links M.G."/>
            <person name="Just J."/>
            <person name="Clarke C."/>
            <person name="Bender T."/>
            <person name="Huebert T."/>
            <person name="Mason A.S."/>
            <person name="Pires J.C."/>
            <person name="Barker G."/>
            <person name="Moore J."/>
            <person name="Walley P.G."/>
            <person name="Manoli S."/>
            <person name="Batley J."/>
            <person name="Edwards D."/>
            <person name="Nelson M.N."/>
            <person name="Wang X."/>
            <person name="Paterson A.H."/>
            <person name="King G."/>
            <person name="Bancroft I."/>
            <person name="Chalhoub B."/>
            <person name="Sharpe A.G."/>
        </authorList>
    </citation>
    <scope>NUCLEOTIDE SEQUENCE</scope>
    <source>
        <strain evidence="3 4">cv. TO1000</strain>
    </source>
</reference>
<keyword evidence="4" id="KW-1185">Reference proteome</keyword>
<protein>
    <recommendedName>
        <fullName evidence="2">F-box associated beta-propeller type 1 domain-containing protein</fullName>
    </recommendedName>
</protein>
<evidence type="ECO:0000256" key="1">
    <source>
        <dbReference type="SAM" id="MobiDB-lite"/>
    </source>
</evidence>
<dbReference type="HOGENOM" id="CLU_1091285_0_0_1"/>
<dbReference type="AlphaFoldDB" id="A0A0D3CH00"/>
<evidence type="ECO:0000313" key="4">
    <source>
        <dbReference type="Proteomes" id="UP000032141"/>
    </source>
</evidence>
<reference evidence="3" key="2">
    <citation type="submission" date="2015-03" db="UniProtKB">
        <authorList>
            <consortium name="EnsemblPlants"/>
        </authorList>
    </citation>
    <scope>IDENTIFICATION</scope>
</reference>